<dbReference type="Pfam" id="PF00106">
    <property type="entry name" value="adh_short"/>
    <property type="match status" value="1"/>
</dbReference>
<dbReference type="PANTHER" id="PTHR43975">
    <property type="entry name" value="ZGC:101858"/>
    <property type="match status" value="1"/>
</dbReference>
<keyword evidence="1" id="KW-0560">Oxidoreductase</keyword>
<sequence length="176" mass="18928">RDSRNFTGKVVLVTGSSAGIGAGIAKLFSILGANVVVTGRNVSRIQSVGKEVQELSPKKLKPLEIAADLLKPTQLNRLAKQTIETFGKLDVLVNNAGIYPADNITDTFLLSEWEDIFDTNLKASVRLVQQLLPELRKTNGTVIDISSVAGLQPTAPQLAYSTSKAAVHMMTRDLAL</sequence>
<proteinExistence type="predicted"/>
<dbReference type="InterPro" id="IPR002347">
    <property type="entry name" value="SDR_fam"/>
</dbReference>
<dbReference type="PRINTS" id="PR00080">
    <property type="entry name" value="SDRFAMILY"/>
</dbReference>
<feature type="non-terminal residue" evidence="2">
    <location>
        <position position="1"/>
    </location>
</feature>
<dbReference type="Proteomes" id="UP000728032">
    <property type="component" value="Unassembled WGS sequence"/>
</dbReference>
<protein>
    <submittedName>
        <fullName evidence="2">Uncharacterized protein</fullName>
    </submittedName>
</protein>
<accession>A0A7R9QXW4</accession>
<keyword evidence="3" id="KW-1185">Reference proteome</keyword>
<feature type="non-terminal residue" evidence="2">
    <location>
        <position position="176"/>
    </location>
</feature>
<dbReference type="SUPFAM" id="SSF51735">
    <property type="entry name" value="NAD(P)-binding Rossmann-fold domains"/>
    <property type="match status" value="1"/>
</dbReference>
<gene>
    <name evidence="2" type="ORF">ONB1V03_LOCUS18394</name>
</gene>
<dbReference type="InterPro" id="IPR020904">
    <property type="entry name" value="Sc_DH/Rdtase_CS"/>
</dbReference>
<evidence type="ECO:0000313" key="3">
    <source>
        <dbReference type="Proteomes" id="UP000728032"/>
    </source>
</evidence>
<name>A0A7R9QXW4_9ACAR</name>
<dbReference type="EMBL" id="OC940052">
    <property type="protein sequence ID" value="CAD7661834.1"/>
    <property type="molecule type" value="Genomic_DNA"/>
</dbReference>
<dbReference type="GO" id="GO:0016491">
    <property type="term" value="F:oxidoreductase activity"/>
    <property type="evidence" value="ECO:0007669"/>
    <property type="project" value="UniProtKB-KW"/>
</dbReference>
<organism evidence="2">
    <name type="scientific">Oppiella nova</name>
    <dbReference type="NCBI Taxonomy" id="334625"/>
    <lineage>
        <taxon>Eukaryota</taxon>
        <taxon>Metazoa</taxon>
        <taxon>Ecdysozoa</taxon>
        <taxon>Arthropoda</taxon>
        <taxon>Chelicerata</taxon>
        <taxon>Arachnida</taxon>
        <taxon>Acari</taxon>
        <taxon>Acariformes</taxon>
        <taxon>Sarcoptiformes</taxon>
        <taxon>Oribatida</taxon>
        <taxon>Brachypylina</taxon>
        <taxon>Oppioidea</taxon>
        <taxon>Oppiidae</taxon>
        <taxon>Oppiella</taxon>
    </lineage>
</organism>
<dbReference type="AlphaFoldDB" id="A0A7R9QXW4"/>
<dbReference type="OrthoDB" id="6500827at2759"/>
<evidence type="ECO:0000313" key="2">
    <source>
        <dbReference type="EMBL" id="CAD7661834.1"/>
    </source>
</evidence>
<dbReference type="PROSITE" id="PS00061">
    <property type="entry name" value="ADH_SHORT"/>
    <property type="match status" value="1"/>
</dbReference>
<dbReference type="PANTHER" id="PTHR43975:SF2">
    <property type="entry name" value="EG:BACR7A4.14 PROTEIN-RELATED"/>
    <property type="match status" value="1"/>
</dbReference>
<evidence type="ECO:0000256" key="1">
    <source>
        <dbReference type="ARBA" id="ARBA00023002"/>
    </source>
</evidence>
<dbReference type="InterPro" id="IPR036291">
    <property type="entry name" value="NAD(P)-bd_dom_sf"/>
</dbReference>
<dbReference type="PRINTS" id="PR00081">
    <property type="entry name" value="GDHRDH"/>
</dbReference>
<reference evidence="2" key="1">
    <citation type="submission" date="2020-11" db="EMBL/GenBank/DDBJ databases">
        <authorList>
            <person name="Tran Van P."/>
        </authorList>
    </citation>
    <scope>NUCLEOTIDE SEQUENCE</scope>
</reference>
<dbReference type="Gene3D" id="3.40.50.720">
    <property type="entry name" value="NAD(P)-binding Rossmann-like Domain"/>
    <property type="match status" value="1"/>
</dbReference>
<dbReference type="EMBL" id="CAJPVJ010025227">
    <property type="protein sequence ID" value="CAG2178970.1"/>
    <property type="molecule type" value="Genomic_DNA"/>
</dbReference>